<dbReference type="EMBL" id="OCNK01000001">
    <property type="protein sequence ID" value="SOD93834.1"/>
    <property type="molecule type" value="Genomic_DNA"/>
</dbReference>
<dbReference type="CDD" id="cd04179">
    <property type="entry name" value="DPM_DPG-synthase_like"/>
    <property type="match status" value="1"/>
</dbReference>
<dbReference type="Gene3D" id="3.90.550.10">
    <property type="entry name" value="Spore Coat Polysaccharide Biosynthesis Protein SpsA, Chain A"/>
    <property type="match status" value="1"/>
</dbReference>
<accession>A0A286GFP5</accession>
<dbReference type="AlphaFoldDB" id="A0A286GFP5"/>
<evidence type="ECO:0000256" key="1">
    <source>
        <dbReference type="ARBA" id="ARBA00006739"/>
    </source>
</evidence>
<dbReference type="GO" id="GO:0016740">
    <property type="term" value="F:transferase activity"/>
    <property type="evidence" value="ECO:0007669"/>
    <property type="project" value="UniProtKB-KW"/>
</dbReference>
<evidence type="ECO:0000259" key="2">
    <source>
        <dbReference type="Pfam" id="PF00535"/>
    </source>
</evidence>
<dbReference type="InterPro" id="IPR029044">
    <property type="entry name" value="Nucleotide-diphossugar_trans"/>
</dbReference>
<keyword evidence="4" id="KW-1185">Reference proteome</keyword>
<evidence type="ECO:0000313" key="4">
    <source>
        <dbReference type="Proteomes" id="UP000219482"/>
    </source>
</evidence>
<organism evidence="3 4">
    <name type="scientific">Blastococcus haudaquaticus</name>
    <dbReference type="NCBI Taxonomy" id="1938745"/>
    <lineage>
        <taxon>Bacteria</taxon>
        <taxon>Bacillati</taxon>
        <taxon>Actinomycetota</taxon>
        <taxon>Actinomycetes</taxon>
        <taxon>Geodermatophilales</taxon>
        <taxon>Geodermatophilaceae</taxon>
        <taxon>Blastococcus</taxon>
    </lineage>
</organism>
<comment type="similarity">
    <text evidence="1">Belongs to the glycosyltransferase 2 family.</text>
</comment>
<evidence type="ECO:0000313" key="3">
    <source>
        <dbReference type="EMBL" id="SOD93834.1"/>
    </source>
</evidence>
<gene>
    <name evidence="3" type="ORF">SAMN06272739_0450</name>
</gene>
<reference evidence="4" key="1">
    <citation type="submission" date="2017-09" db="EMBL/GenBank/DDBJ databases">
        <authorList>
            <person name="Varghese N."/>
            <person name="Submissions S."/>
        </authorList>
    </citation>
    <scope>NUCLEOTIDE SEQUENCE [LARGE SCALE GENOMIC DNA]</scope>
    <source>
        <strain evidence="4">DSM 44270</strain>
    </source>
</reference>
<dbReference type="PANTHER" id="PTHR48090">
    <property type="entry name" value="UNDECAPRENYL-PHOSPHATE 4-DEOXY-4-FORMAMIDO-L-ARABINOSE TRANSFERASE-RELATED"/>
    <property type="match status" value="1"/>
</dbReference>
<dbReference type="SUPFAM" id="SSF53448">
    <property type="entry name" value="Nucleotide-diphospho-sugar transferases"/>
    <property type="match status" value="1"/>
</dbReference>
<keyword evidence="3" id="KW-0808">Transferase</keyword>
<sequence>MESSGVIGDRRRDVLAVIIPAYNEERAIAEVVRSVPPTLTVDDQTFRTVVIVVEDCSRDATYQNALDAGAIVIRHFINSGAGAATRTGFSYVLKNAERLGVAYVATIDADGQHSSGDLLHLLREAVATKADMLVGNRLHEGNKADMPRHRTLGNRGLSLISRGLFGITTEDTQSGLRMVTIDALPAISRFTIDRYGFCSEILWRARQKNLTVVEVPIGVKYSEETLGKGQSNWGVFDLVTDLITLRLIG</sequence>
<name>A0A286GFP5_9ACTN</name>
<dbReference type="Proteomes" id="UP000219482">
    <property type="component" value="Unassembled WGS sequence"/>
</dbReference>
<dbReference type="InterPro" id="IPR001173">
    <property type="entry name" value="Glyco_trans_2-like"/>
</dbReference>
<proteinExistence type="inferred from homology"/>
<dbReference type="Pfam" id="PF00535">
    <property type="entry name" value="Glycos_transf_2"/>
    <property type="match status" value="1"/>
</dbReference>
<feature type="domain" description="Glycosyltransferase 2-like" evidence="2">
    <location>
        <begin position="17"/>
        <end position="151"/>
    </location>
</feature>
<dbReference type="InterPro" id="IPR050256">
    <property type="entry name" value="Glycosyltransferase_2"/>
</dbReference>
<protein>
    <submittedName>
        <fullName evidence="3">Glycosyl transferase family 2</fullName>
    </submittedName>
</protein>
<dbReference type="PANTHER" id="PTHR48090:SF7">
    <property type="entry name" value="RFBJ PROTEIN"/>
    <property type="match status" value="1"/>
</dbReference>